<keyword evidence="2" id="KW-0677">Repeat</keyword>
<feature type="repeat" description="WD" evidence="3">
    <location>
        <begin position="209"/>
        <end position="250"/>
    </location>
</feature>
<dbReference type="InterPro" id="IPR036322">
    <property type="entry name" value="WD40_repeat_dom_sf"/>
</dbReference>
<reference evidence="6 7" key="1">
    <citation type="journal article" date="2023" name="Res Sq">
        <title>Genomic and morphological characterization of Knufia obscura isolated from the Mars 2020 spacecraft assembly facility.</title>
        <authorList>
            <person name="Chander A.M."/>
            <person name="Teixeira M.M."/>
            <person name="Singh N.K."/>
            <person name="Williams M.P."/>
            <person name="Parker C.W."/>
            <person name="Leo P."/>
            <person name="Stajich J.E."/>
            <person name="Torok T."/>
            <person name="Tighe S."/>
            <person name="Mason C.E."/>
            <person name="Venkateswaran K."/>
        </authorList>
    </citation>
    <scope>NUCLEOTIDE SEQUENCE [LARGE SCALE GENOMIC DNA]</scope>
    <source>
        <strain evidence="6 7">CCFEE 5817</strain>
    </source>
</reference>
<evidence type="ECO:0000256" key="4">
    <source>
        <dbReference type="SAM" id="MobiDB-lite"/>
    </source>
</evidence>
<feature type="repeat" description="WD" evidence="3">
    <location>
        <begin position="371"/>
        <end position="394"/>
    </location>
</feature>
<dbReference type="SMART" id="SM00320">
    <property type="entry name" value="WD40"/>
    <property type="match status" value="7"/>
</dbReference>
<dbReference type="GeneID" id="89994431"/>
<dbReference type="CDD" id="cd00200">
    <property type="entry name" value="WD40"/>
    <property type="match status" value="1"/>
</dbReference>
<feature type="region of interest" description="Disordered" evidence="4">
    <location>
        <begin position="1"/>
        <end position="101"/>
    </location>
</feature>
<dbReference type="InterPro" id="IPR059122">
    <property type="entry name" value="Beta-prop_WDR5-like"/>
</dbReference>
<evidence type="ECO:0000256" key="3">
    <source>
        <dbReference type="PROSITE-ProRule" id="PRU00221"/>
    </source>
</evidence>
<evidence type="ECO:0000313" key="6">
    <source>
        <dbReference type="EMBL" id="KAK5946838.1"/>
    </source>
</evidence>
<dbReference type="PANTHER" id="PTHR19879">
    <property type="entry name" value="TRANSCRIPTION INITIATION FACTOR TFIID"/>
    <property type="match status" value="1"/>
</dbReference>
<feature type="repeat" description="WD" evidence="3">
    <location>
        <begin position="113"/>
        <end position="144"/>
    </location>
</feature>
<proteinExistence type="predicted"/>
<name>A0ABR0S2W5_9EURO</name>
<feature type="domain" description="WDR5-like beta-propeller" evidence="5">
    <location>
        <begin position="114"/>
        <end position="429"/>
    </location>
</feature>
<dbReference type="InterPro" id="IPR001680">
    <property type="entry name" value="WD40_rpt"/>
</dbReference>
<dbReference type="PRINTS" id="PR00320">
    <property type="entry name" value="GPROTEINBRPT"/>
</dbReference>
<dbReference type="InterPro" id="IPR019775">
    <property type="entry name" value="WD40_repeat_CS"/>
</dbReference>
<dbReference type="PROSITE" id="PS00678">
    <property type="entry name" value="WD_REPEATS_1"/>
    <property type="match status" value="1"/>
</dbReference>
<sequence length="470" mass="52277">MDIAPPPKRRRTSSQGSDYSPRPASRDRRDERDGSRKRYTGSRSRSRSGDERRSTLRDRDPRRPSYRNARSPSAEYTPQSRSRRPSYSPRSSQSPPSSRRKAKLDFLPLFSLRHAHARGITCAKFSPDGALLATASADASINIYAVPDSPTPDIPFKLLRTLRSHKAGINALSWSPIGPPYTLASASDDKSILLWTPLSSDFPIQPSPLIGHSNYVYSLAFSPKGNMLVTGSYDEAVFLWDVRSARVMRQLPAHSDPVSGVDFVRDGTMVCSCASDGLIRIWDAGTGQCLKTLVDEDRKAVTAVRFSPNGRYVLAWTLDSSIRLWRYLGTDGGGCVKTYQGHKNTQYSLGGTIGEYDAVDDETSMTKREAFVASGSEDGDVFVWDINTKDILWRGSGHRDVVLSIDWARVKDGRGLLVSVGRDRELRVWIEDTEAKPVVDGEAMQKEDVDIQGHMVQLEIKREDTEMDGV</sequence>
<dbReference type="InterPro" id="IPR020472">
    <property type="entry name" value="WD40_PAC1"/>
</dbReference>
<accession>A0ABR0S2W5</accession>
<dbReference type="RefSeq" id="XP_064734928.1">
    <property type="nucleotide sequence ID" value="XM_064869431.1"/>
</dbReference>
<dbReference type="InterPro" id="IPR015943">
    <property type="entry name" value="WD40/YVTN_repeat-like_dom_sf"/>
</dbReference>
<comment type="caution">
    <text evidence="6">The sequence shown here is derived from an EMBL/GenBank/DDBJ whole genome shotgun (WGS) entry which is preliminary data.</text>
</comment>
<feature type="compositionally biased region" description="Basic and acidic residues" evidence="4">
    <location>
        <begin position="24"/>
        <end position="36"/>
    </location>
</feature>
<feature type="repeat" description="WD" evidence="3">
    <location>
        <begin position="162"/>
        <end position="195"/>
    </location>
</feature>
<feature type="compositionally biased region" description="Polar residues" evidence="4">
    <location>
        <begin position="68"/>
        <end position="77"/>
    </location>
</feature>
<dbReference type="Gene3D" id="2.130.10.10">
    <property type="entry name" value="YVTN repeat-like/Quinoprotein amine dehydrogenase"/>
    <property type="match status" value="1"/>
</dbReference>
<organism evidence="6 7">
    <name type="scientific">Knufia obscura</name>
    <dbReference type="NCBI Taxonomy" id="1635080"/>
    <lineage>
        <taxon>Eukaryota</taxon>
        <taxon>Fungi</taxon>
        <taxon>Dikarya</taxon>
        <taxon>Ascomycota</taxon>
        <taxon>Pezizomycotina</taxon>
        <taxon>Eurotiomycetes</taxon>
        <taxon>Chaetothyriomycetidae</taxon>
        <taxon>Chaetothyriales</taxon>
        <taxon>Trichomeriaceae</taxon>
        <taxon>Knufia</taxon>
    </lineage>
</organism>
<dbReference type="SUPFAM" id="SSF50978">
    <property type="entry name" value="WD40 repeat-like"/>
    <property type="match status" value="1"/>
</dbReference>
<keyword evidence="1 3" id="KW-0853">WD repeat</keyword>
<evidence type="ECO:0000256" key="1">
    <source>
        <dbReference type="ARBA" id="ARBA00022574"/>
    </source>
</evidence>
<dbReference type="Proteomes" id="UP001334248">
    <property type="component" value="Unassembled WGS sequence"/>
</dbReference>
<protein>
    <submittedName>
        <fullName evidence="6">WD domain protein</fullName>
    </submittedName>
</protein>
<feature type="compositionally biased region" description="Low complexity" evidence="4">
    <location>
        <begin position="85"/>
        <end position="97"/>
    </location>
</feature>
<dbReference type="Pfam" id="PF25175">
    <property type="entry name" value="Beta-prop_WDR5"/>
    <property type="match status" value="1"/>
</dbReference>
<dbReference type="PROSITE" id="PS50082">
    <property type="entry name" value="WD_REPEATS_2"/>
    <property type="match status" value="6"/>
</dbReference>
<evidence type="ECO:0000256" key="2">
    <source>
        <dbReference type="ARBA" id="ARBA00022737"/>
    </source>
</evidence>
<dbReference type="EMBL" id="JAVHJV010000001">
    <property type="protein sequence ID" value="KAK5946838.1"/>
    <property type="molecule type" value="Genomic_DNA"/>
</dbReference>
<feature type="compositionally biased region" description="Basic and acidic residues" evidence="4">
    <location>
        <begin position="47"/>
        <end position="63"/>
    </location>
</feature>
<evidence type="ECO:0000313" key="7">
    <source>
        <dbReference type="Proteomes" id="UP001334248"/>
    </source>
</evidence>
<feature type="repeat" description="WD" evidence="3">
    <location>
        <begin position="294"/>
        <end position="325"/>
    </location>
</feature>
<keyword evidence="7" id="KW-1185">Reference proteome</keyword>
<dbReference type="PANTHER" id="PTHR19879:SF1">
    <property type="entry name" value="CANNONBALL-RELATED"/>
    <property type="match status" value="1"/>
</dbReference>
<gene>
    <name evidence="6" type="primary">SWD3</name>
    <name evidence="6" type="ORF">PMZ80_000982</name>
</gene>
<evidence type="ECO:0000259" key="5">
    <source>
        <dbReference type="Pfam" id="PF25175"/>
    </source>
</evidence>
<dbReference type="PROSITE" id="PS50294">
    <property type="entry name" value="WD_REPEATS_REGION"/>
    <property type="match status" value="5"/>
</dbReference>
<feature type="repeat" description="WD" evidence="3">
    <location>
        <begin position="251"/>
        <end position="292"/>
    </location>
</feature>
<feature type="compositionally biased region" description="Basic residues" evidence="4">
    <location>
        <begin position="37"/>
        <end position="46"/>
    </location>
</feature>